<evidence type="ECO:0000256" key="5">
    <source>
        <dbReference type="HAMAP-Rule" id="MF_03006"/>
    </source>
</evidence>
<dbReference type="HOGENOM" id="CLU_034595_0_0_1"/>
<evidence type="ECO:0000259" key="8">
    <source>
        <dbReference type="PROSITE" id="PS50102"/>
    </source>
</evidence>
<organism evidence="9 10">
    <name type="scientific">Exophiala mesophila</name>
    <name type="common">Black yeast-like fungus</name>
    <dbReference type="NCBI Taxonomy" id="212818"/>
    <lineage>
        <taxon>Eukaryota</taxon>
        <taxon>Fungi</taxon>
        <taxon>Dikarya</taxon>
        <taxon>Ascomycota</taxon>
        <taxon>Pezizomycotina</taxon>
        <taxon>Eurotiomycetes</taxon>
        <taxon>Chaetothyriomycetidae</taxon>
        <taxon>Chaetothyriales</taxon>
        <taxon>Herpotrichiellaceae</taxon>
        <taxon>Exophiala</taxon>
    </lineage>
</organism>
<evidence type="ECO:0000256" key="4">
    <source>
        <dbReference type="ARBA" id="ARBA00022917"/>
    </source>
</evidence>
<dbReference type="STRING" id="212818.A0A0D1ZS90"/>
<dbReference type="Gene3D" id="3.30.70.330">
    <property type="match status" value="1"/>
</dbReference>
<keyword evidence="2 5" id="KW-0396">Initiation factor</keyword>
<keyword evidence="4 5" id="KW-0648">Protein biosynthesis</keyword>
<dbReference type="OMA" id="ICQGDHF"/>
<accession>A0A0D1ZS90</accession>
<dbReference type="RefSeq" id="XP_016221227.1">
    <property type="nucleotide sequence ID" value="XM_016371895.1"/>
</dbReference>
<evidence type="ECO:0000256" key="1">
    <source>
        <dbReference type="ARBA" id="ARBA00022490"/>
    </source>
</evidence>
<dbReference type="FunFam" id="3.30.70.330:FF:000328">
    <property type="entry name" value="Eukaryotic translation initiation factor 3 subunit G"/>
    <property type="match status" value="1"/>
</dbReference>
<comment type="similarity">
    <text evidence="5">Belongs to the eIF-3 subunit G family.</text>
</comment>
<gene>
    <name evidence="5" type="primary">TIF35</name>
    <name evidence="9" type="ORF">PV10_07038</name>
</gene>
<evidence type="ECO:0000256" key="2">
    <source>
        <dbReference type="ARBA" id="ARBA00022540"/>
    </source>
</evidence>
<dbReference type="InterPro" id="IPR024675">
    <property type="entry name" value="eIF3g_N"/>
</dbReference>
<keyword evidence="3 6" id="KW-0694">RNA-binding</keyword>
<dbReference type="GO" id="GO:0005852">
    <property type="term" value="C:eukaryotic translation initiation factor 3 complex"/>
    <property type="evidence" value="ECO:0007669"/>
    <property type="project" value="UniProtKB-UniRule"/>
</dbReference>
<dbReference type="InterPro" id="IPR017334">
    <property type="entry name" value="eIF3_g"/>
</dbReference>
<dbReference type="GO" id="GO:0001732">
    <property type="term" value="P:formation of cytoplasmic translation initiation complex"/>
    <property type="evidence" value="ECO:0007669"/>
    <property type="project" value="UniProtKB-UniRule"/>
</dbReference>
<dbReference type="Pfam" id="PF00076">
    <property type="entry name" value="RRM_1"/>
    <property type="match status" value="1"/>
</dbReference>
<comment type="subunit">
    <text evidence="5">Component of the eukaryotic translation initiation factor 3 (eIF-3) complex.</text>
</comment>
<protein>
    <recommendedName>
        <fullName evidence="5">Eukaryotic translation initiation factor 3 subunit G</fullName>
        <shortName evidence="5">eIF3g</shortName>
    </recommendedName>
    <alternativeName>
        <fullName evidence="5">Eukaryotic translation initiation factor 3 RNA-binding subunit</fullName>
        <shortName evidence="5">eIF-3 RNA-binding subunit</shortName>
    </alternativeName>
    <alternativeName>
        <fullName evidence="5">Translation initiation factor eIF3 p33 subunit homolog</fullName>
        <shortName evidence="5">eIF3 p33 homolog</shortName>
    </alternativeName>
</protein>
<dbReference type="InterPro" id="IPR035979">
    <property type="entry name" value="RBD_domain_sf"/>
</dbReference>
<dbReference type="PROSITE" id="PS50102">
    <property type="entry name" value="RRM"/>
    <property type="match status" value="1"/>
</dbReference>
<feature type="compositionally biased region" description="Low complexity" evidence="7">
    <location>
        <begin position="158"/>
        <end position="172"/>
    </location>
</feature>
<feature type="compositionally biased region" description="Polar residues" evidence="7">
    <location>
        <begin position="31"/>
        <end position="41"/>
    </location>
</feature>
<dbReference type="OrthoDB" id="639027at2759"/>
<proteinExistence type="inferred from homology"/>
<dbReference type="Proteomes" id="UP000054302">
    <property type="component" value="Unassembled WGS sequence"/>
</dbReference>
<sequence>MSKVASRPDWADDVSDSDQINDPSALPAPVTTVNKDGTKTTVSYRIDDQGRKVKTTRRTRTTVHKEKVNPIVAERREWAKFGLEKNKPKGPQPDTTSVGENIVFRPSRDWKNVQAEEAKAGGGKAEEKSLKEQLRDKKVKCRICQGEHFTARCPFKDTMAPADDGTTPAADPMADDGDDPSKQAGRLGAGSSSYVPPALRNREAAGAGERMGGKFERDDLATLRVTNVSEMAEEQELRDLFERFGRVTRVFLAKDRDTGRAKGFAFISFVDRSDAAKACEKMDGFGYRHLILRVEFARRTT</sequence>
<dbReference type="CDD" id="cd12408">
    <property type="entry name" value="RRM_eIF3G_like"/>
    <property type="match status" value="1"/>
</dbReference>
<dbReference type="EMBL" id="KN847524">
    <property type="protein sequence ID" value="KIV89653.1"/>
    <property type="molecule type" value="Genomic_DNA"/>
</dbReference>
<dbReference type="InterPro" id="IPR034240">
    <property type="entry name" value="eIF3G_RRM"/>
</dbReference>
<dbReference type="GO" id="GO:0003743">
    <property type="term" value="F:translation initiation factor activity"/>
    <property type="evidence" value="ECO:0007669"/>
    <property type="project" value="UniProtKB-UniRule"/>
</dbReference>
<dbReference type="GO" id="GO:0016282">
    <property type="term" value="C:eukaryotic 43S preinitiation complex"/>
    <property type="evidence" value="ECO:0007669"/>
    <property type="project" value="UniProtKB-UniRule"/>
</dbReference>
<feature type="region of interest" description="Disordered" evidence="7">
    <location>
        <begin position="1"/>
        <end position="41"/>
    </location>
</feature>
<dbReference type="GeneID" id="27324883"/>
<evidence type="ECO:0000256" key="7">
    <source>
        <dbReference type="SAM" id="MobiDB-lite"/>
    </source>
</evidence>
<keyword evidence="1 5" id="KW-0963">Cytoplasm</keyword>
<dbReference type="HAMAP" id="MF_03006">
    <property type="entry name" value="eIF3g"/>
    <property type="match status" value="1"/>
</dbReference>
<dbReference type="PIRSF" id="PIRSF037949">
    <property type="entry name" value="Transl_init_eIF-3_RNA-bind"/>
    <property type="match status" value="1"/>
</dbReference>
<dbReference type="InterPro" id="IPR012677">
    <property type="entry name" value="Nucleotide-bd_a/b_plait_sf"/>
</dbReference>
<feature type="region of interest" description="Disordered" evidence="7">
    <location>
        <begin position="158"/>
        <end position="198"/>
    </location>
</feature>
<dbReference type="PANTHER" id="PTHR10352">
    <property type="entry name" value="EUKARYOTIC TRANSLATION INITIATION FACTOR 3 SUBUNIT G"/>
    <property type="match status" value="1"/>
</dbReference>
<comment type="function">
    <text evidence="5">RNA-binding component of the eukaryotic translation initiation factor 3 (eIF-3) complex, which is involved in protein synthesis of a specialized repertoire of mRNAs and, together with other initiation factors, stimulates binding of mRNA and methionyl-tRNAi to the 40S ribosome. The eIF-3 complex specifically targets and initiates translation of a subset of mRNAs involved in cell proliferation. This subunit can bind 18S rRNA.</text>
</comment>
<feature type="region of interest" description="Disordered" evidence="7">
    <location>
        <begin position="80"/>
        <end position="101"/>
    </location>
</feature>
<evidence type="ECO:0000313" key="9">
    <source>
        <dbReference type="EMBL" id="KIV89653.1"/>
    </source>
</evidence>
<dbReference type="InterPro" id="IPR000504">
    <property type="entry name" value="RRM_dom"/>
</dbReference>
<comment type="subcellular location">
    <subcellularLocation>
        <location evidence="5">Cytoplasm</location>
    </subcellularLocation>
</comment>
<dbReference type="GO" id="GO:0003723">
    <property type="term" value="F:RNA binding"/>
    <property type="evidence" value="ECO:0007669"/>
    <property type="project" value="UniProtKB-UniRule"/>
</dbReference>
<dbReference type="Pfam" id="PF12353">
    <property type="entry name" value="eIF3g"/>
    <property type="match status" value="1"/>
</dbReference>
<dbReference type="GO" id="GO:0033290">
    <property type="term" value="C:eukaryotic 48S preinitiation complex"/>
    <property type="evidence" value="ECO:0007669"/>
    <property type="project" value="UniProtKB-UniRule"/>
</dbReference>
<dbReference type="VEuPathDB" id="FungiDB:PV10_07038"/>
<evidence type="ECO:0000313" key="10">
    <source>
        <dbReference type="Proteomes" id="UP000054302"/>
    </source>
</evidence>
<reference evidence="9 10" key="1">
    <citation type="submission" date="2015-01" db="EMBL/GenBank/DDBJ databases">
        <title>The Genome Sequence of Exophiala mesophila CBS40295.</title>
        <authorList>
            <consortium name="The Broad Institute Genomics Platform"/>
            <person name="Cuomo C."/>
            <person name="de Hoog S."/>
            <person name="Gorbushina A."/>
            <person name="Stielow B."/>
            <person name="Teixiera M."/>
            <person name="Abouelleil A."/>
            <person name="Chapman S.B."/>
            <person name="Priest M."/>
            <person name="Young S.K."/>
            <person name="Wortman J."/>
            <person name="Nusbaum C."/>
            <person name="Birren B."/>
        </authorList>
    </citation>
    <scope>NUCLEOTIDE SEQUENCE [LARGE SCALE GENOMIC DNA]</scope>
    <source>
        <strain evidence="9 10">CBS 40295</strain>
    </source>
</reference>
<feature type="domain" description="RRM" evidence="8">
    <location>
        <begin position="221"/>
        <end position="299"/>
    </location>
</feature>
<dbReference type="SUPFAM" id="SSF54928">
    <property type="entry name" value="RNA-binding domain, RBD"/>
    <property type="match status" value="1"/>
</dbReference>
<name>A0A0D1ZS90_EXOME</name>
<keyword evidence="10" id="KW-1185">Reference proteome</keyword>
<dbReference type="SMART" id="SM00360">
    <property type="entry name" value="RRM"/>
    <property type="match status" value="1"/>
</dbReference>
<evidence type="ECO:0000256" key="6">
    <source>
        <dbReference type="PROSITE-ProRule" id="PRU00176"/>
    </source>
</evidence>
<dbReference type="CDD" id="cd12933">
    <property type="entry name" value="eIF3G"/>
    <property type="match status" value="1"/>
</dbReference>
<evidence type="ECO:0000256" key="3">
    <source>
        <dbReference type="ARBA" id="ARBA00022884"/>
    </source>
</evidence>
<dbReference type="AlphaFoldDB" id="A0A0D1ZS90"/>